<organism evidence="2 3">
    <name type="scientific">Ophiostoma piceae (strain UAMH 11346)</name>
    <name type="common">Sap stain fungus</name>
    <dbReference type="NCBI Taxonomy" id="1262450"/>
    <lineage>
        <taxon>Eukaryota</taxon>
        <taxon>Fungi</taxon>
        <taxon>Dikarya</taxon>
        <taxon>Ascomycota</taxon>
        <taxon>Pezizomycotina</taxon>
        <taxon>Sordariomycetes</taxon>
        <taxon>Sordariomycetidae</taxon>
        <taxon>Ophiostomatales</taxon>
        <taxon>Ophiostomataceae</taxon>
        <taxon>Ophiostoma</taxon>
    </lineage>
</organism>
<dbReference type="Proteomes" id="UP000016923">
    <property type="component" value="Unassembled WGS sequence"/>
</dbReference>
<dbReference type="VEuPathDB" id="FungiDB:F503_07472"/>
<evidence type="ECO:0000313" key="3">
    <source>
        <dbReference type="Proteomes" id="UP000016923"/>
    </source>
</evidence>
<keyword evidence="3" id="KW-1185">Reference proteome</keyword>
<evidence type="ECO:0000256" key="1">
    <source>
        <dbReference type="SAM" id="MobiDB-lite"/>
    </source>
</evidence>
<protein>
    <submittedName>
        <fullName evidence="2">Uncharacterized protein</fullName>
    </submittedName>
</protein>
<feature type="compositionally biased region" description="Low complexity" evidence="1">
    <location>
        <begin position="24"/>
        <end position="33"/>
    </location>
</feature>
<sequence length="198" mass="21521">MEEGRHDVKYENAHTGGVGGVGSGQWAVGSGQWAVQGMGQPPTGVSSRKERAAGTAEQSRSVPWAHASGRKDPDRGAQQAMKARAEQLDRKVLGTTATEREGGKVHCTRETNLERHTRKEQHSDQSWLPKRLAPSILAIYRHHWPGHYSKRKKAAGPGCRAEGSTGGGINSTAVSRDAFSRDAVSHDAECWQVHLEEL</sequence>
<feature type="region of interest" description="Disordered" evidence="1">
    <location>
        <begin position="1"/>
        <end position="79"/>
    </location>
</feature>
<accession>S3CCK7</accession>
<dbReference type="AlphaFoldDB" id="S3CCK7"/>
<feature type="compositionally biased region" description="Basic and acidic residues" evidence="1">
    <location>
        <begin position="1"/>
        <end position="12"/>
    </location>
</feature>
<name>S3CCK7_OPHP1</name>
<proteinExistence type="predicted"/>
<reference evidence="2 3" key="1">
    <citation type="journal article" date="2013" name="BMC Genomics">
        <title>The genome and transcriptome of the pine saprophyte Ophiostoma piceae, and a comparison with the bark beetle-associated pine pathogen Grosmannia clavigera.</title>
        <authorList>
            <person name="Haridas S."/>
            <person name="Wang Y."/>
            <person name="Lim L."/>
            <person name="Massoumi Alamouti S."/>
            <person name="Jackman S."/>
            <person name="Docking R."/>
            <person name="Robertson G."/>
            <person name="Birol I."/>
            <person name="Bohlmann J."/>
            <person name="Breuil C."/>
        </authorList>
    </citation>
    <scope>NUCLEOTIDE SEQUENCE [LARGE SCALE GENOMIC DNA]</scope>
    <source>
        <strain evidence="2 3">UAMH 11346</strain>
    </source>
</reference>
<evidence type="ECO:0000313" key="2">
    <source>
        <dbReference type="EMBL" id="EPE09696.1"/>
    </source>
</evidence>
<gene>
    <name evidence="2" type="ORF">F503_07472</name>
</gene>
<dbReference type="HOGENOM" id="CLU_1378520_0_0_1"/>
<dbReference type="EMBL" id="KE148147">
    <property type="protein sequence ID" value="EPE09696.1"/>
    <property type="molecule type" value="Genomic_DNA"/>
</dbReference>